<feature type="domain" description="Amino acid permease/ SLC12A" evidence="6">
    <location>
        <begin position="216"/>
        <end position="258"/>
    </location>
</feature>
<reference evidence="7 8" key="1">
    <citation type="journal article" date="2013" name="Proc. Natl. Acad. Sci. U.S.A.">
        <title>The king cobra genome reveals dynamic gene evolution and adaptation in the snake venom system.</title>
        <authorList>
            <person name="Vonk F.J."/>
            <person name="Casewell N.R."/>
            <person name="Henkel C.V."/>
            <person name="Heimberg A.M."/>
            <person name="Jansen H.J."/>
            <person name="McCleary R.J."/>
            <person name="Kerkkamp H.M."/>
            <person name="Vos R.A."/>
            <person name="Guerreiro I."/>
            <person name="Calvete J.J."/>
            <person name="Wuster W."/>
            <person name="Woods A.E."/>
            <person name="Logan J.M."/>
            <person name="Harrison R.A."/>
            <person name="Castoe T.A."/>
            <person name="de Koning A.P."/>
            <person name="Pollock D.D."/>
            <person name="Yandell M."/>
            <person name="Calderon D."/>
            <person name="Renjifo C."/>
            <person name="Currier R.B."/>
            <person name="Salgado D."/>
            <person name="Pla D."/>
            <person name="Sanz L."/>
            <person name="Hyder A.S."/>
            <person name="Ribeiro J.M."/>
            <person name="Arntzen J.W."/>
            <person name="van den Thillart G.E."/>
            <person name="Boetzer M."/>
            <person name="Pirovano W."/>
            <person name="Dirks R.P."/>
            <person name="Spaink H.P."/>
            <person name="Duboule D."/>
            <person name="McGlinn E."/>
            <person name="Kini R.M."/>
            <person name="Richardson M.K."/>
        </authorList>
    </citation>
    <scope>NUCLEOTIDE SEQUENCE</scope>
    <source>
        <tissue evidence="7">Blood</tissue>
    </source>
</reference>
<feature type="compositionally biased region" description="Pro residues" evidence="5">
    <location>
        <begin position="31"/>
        <end position="40"/>
    </location>
</feature>
<evidence type="ECO:0000256" key="5">
    <source>
        <dbReference type="SAM" id="MobiDB-lite"/>
    </source>
</evidence>
<dbReference type="Pfam" id="PF00324">
    <property type="entry name" value="AA_permease"/>
    <property type="match status" value="1"/>
</dbReference>
<dbReference type="InterPro" id="IPR004841">
    <property type="entry name" value="AA-permease/SLC12A_dom"/>
</dbReference>
<organism evidence="7 8">
    <name type="scientific">Ophiophagus hannah</name>
    <name type="common">King cobra</name>
    <name type="synonym">Naja hannah</name>
    <dbReference type="NCBI Taxonomy" id="8665"/>
    <lineage>
        <taxon>Eukaryota</taxon>
        <taxon>Metazoa</taxon>
        <taxon>Chordata</taxon>
        <taxon>Craniata</taxon>
        <taxon>Vertebrata</taxon>
        <taxon>Euteleostomi</taxon>
        <taxon>Lepidosauria</taxon>
        <taxon>Squamata</taxon>
        <taxon>Bifurcata</taxon>
        <taxon>Unidentata</taxon>
        <taxon>Episquamata</taxon>
        <taxon>Toxicofera</taxon>
        <taxon>Serpentes</taxon>
        <taxon>Colubroidea</taxon>
        <taxon>Elapidae</taxon>
        <taxon>Elapinae</taxon>
        <taxon>Ophiophagus</taxon>
    </lineage>
</organism>
<dbReference type="GO" id="GO:0055085">
    <property type="term" value="P:transmembrane transport"/>
    <property type="evidence" value="ECO:0007669"/>
    <property type="project" value="InterPro"/>
</dbReference>
<keyword evidence="2" id="KW-0812">Transmembrane</keyword>
<feature type="compositionally biased region" description="Low complexity" evidence="5">
    <location>
        <begin position="1"/>
        <end position="21"/>
    </location>
</feature>
<comment type="caution">
    <text evidence="7">The sequence shown here is derived from an EMBL/GenBank/DDBJ whole genome shotgun (WGS) entry which is preliminary data.</text>
</comment>
<evidence type="ECO:0000313" key="7">
    <source>
        <dbReference type="EMBL" id="ETE60048.1"/>
    </source>
</evidence>
<comment type="subcellular location">
    <subcellularLocation>
        <location evidence="1">Membrane</location>
        <topology evidence="1">Multi-pass membrane protein</topology>
    </subcellularLocation>
</comment>
<dbReference type="Proteomes" id="UP000018936">
    <property type="component" value="Unassembled WGS sequence"/>
</dbReference>
<sequence length="390" mass="43214">MRSSSPASCSSRRYQQSSRFSLPKREIKDPSPAPTSPSPGPTKLSSQLETSSQSLPSRIAWLPLLCGTSSDIGPQGDLPSLDRELKAAEPITDSLYPPVQRKQKAAIWSPKRPEWSPEAPNYPIRCTSPRVALLNFARLVFFNAPGFHQLLQLVACVLVVIPSSAGPKTLEEDKARKQGFDTGGDQMAPGCCKRHKHESLVKHLNFDHVQWSFLKDINIWPPFVIIGVYFSTLSAAMSNLIGASRILYALAKDDLFGEIPQPAQLSQPVWELKSASLTSCQVWRLAGELWELKVDGELWELKSASLKSCQVWRLAGELWELKSSSLTSCQVWRVDGEFWELKSTSLTSCQVWKLAGEFWELKFICVLGGHLSGTNGCGAFLELLSQKGIT</sequence>
<evidence type="ECO:0000256" key="3">
    <source>
        <dbReference type="ARBA" id="ARBA00022989"/>
    </source>
</evidence>
<dbReference type="AlphaFoldDB" id="V8NEJ9"/>
<evidence type="ECO:0000256" key="4">
    <source>
        <dbReference type="ARBA" id="ARBA00023136"/>
    </source>
</evidence>
<evidence type="ECO:0000259" key="6">
    <source>
        <dbReference type="Pfam" id="PF00324"/>
    </source>
</evidence>
<gene>
    <name evidence="7" type="primary">slc12a9</name>
    <name evidence="7" type="ORF">L345_14215</name>
</gene>
<name>V8NEJ9_OPHHA</name>
<dbReference type="EMBL" id="AZIM01005010">
    <property type="protein sequence ID" value="ETE60048.1"/>
    <property type="molecule type" value="Genomic_DNA"/>
</dbReference>
<proteinExistence type="predicted"/>
<accession>V8NEJ9</accession>
<dbReference type="Gene3D" id="1.20.1740.10">
    <property type="entry name" value="Amino acid/polyamine transporter I"/>
    <property type="match status" value="1"/>
</dbReference>
<dbReference type="GO" id="GO:0016020">
    <property type="term" value="C:membrane"/>
    <property type="evidence" value="ECO:0007669"/>
    <property type="project" value="UniProtKB-SubCell"/>
</dbReference>
<keyword evidence="3" id="KW-1133">Transmembrane helix</keyword>
<keyword evidence="8" id="KW-1185">Reference proteome</keyword>
<evidence type="ECO:0000256" key="2">
    <source>
        <dbReference type="ARBA" id="ARBA00022692"/>
    </source>
</evidence>
<evidence type="ECO:0000313" key="8">
    <source>
        <dbReference type="Proteomes" id="UP000018936"/>
    </source>
</evidence>
<dbReference type="OrthoDB" id="2020542at2759"/>
<keyword evidence="4" id="KW-0472">Membrane</keyword>
<feature type="non-terminal residue" evidence="7">
    <location>
        <position position="1"/>
    </location>
</feature>
<evidence type="ECO:0000256" key="1">
    <source>
        <dbReference type="ARBA" id="ARBA00004141"/>
    </source>
</evidence>
<feature type="region of interest" description="Disordered" evidence="5">
    <location>
        <begin position="1"/>
        <end position="49"/>
    </location>
</feature>
<protein>
    <submittedName>
        <fullName evidence="7">Solute carrier family 12 member 9</fullName>
    </submittedName>
</protein>